<organism evidence="2 3">
    <name type="scientific">Macrolepiota fuliginosa MF-IS2</name>
    <dbReference type="NCBI Taxonomy" id="1400762"/>
    <lineage>
        <taxon>Eukaryota</taxon>
        <taxon>Fungi</taxon>
        <taxon>Dikarya</taxon>
        <taxon>Basidiomycota</taxon>
        <taxon>Agaricomycotina</taxon>
        <taxon>Agaricomycetes</taxon>
        <taxon>Agaricomycetidae</taxon>
        <taxon>Agaricales</taxon>
        <taxon>Agaricineae</taxon>
        <taxon>Agaricaceae</taxon>
        <taxon>Macrolepiota</taxon>
    </lineage>
</organism>
<feature type="compositionally biased region" description="Polar residues" evidence="1">
    <location>
        <begin position="220"/>
        <end position="233"/>
    </location>
</feature>
<accession>A0A9P5XMC6</accession>
<evidence type="ECO:0000256" key="1">
    <source>
        <dbReference type="SAM" id="MobiDB-lite"/>
    </source>
</evidence>
<keyword evidence="3" id="KW-1185">Reference proteome</keyword>
<dbReference type="AlphaFoldDB" id="A0A9P5XMC6"/>
<evidence type="ECO:0000313" key="3">
    <source>
        <dbReference type="Proteomes" id="UP000807342"/>
    </source>
</evidence>
<gene>
    <name evidence="2" type="ORF">P691DRAFT_800741</name>
</gene>
<protein>
    <submittedName>
        <fullName evidence="2">Uncharacterized protein</fullName>
    </submittedName>
</protein>
<sequence length="525" mass="57874">MDSPPPSAPRPLPSSTSEHLNQRAVNTHPPSILHHGPFPEQQRRSVFGLPPTSSHDSWSYSPVFGIVHSLSGCSTCNSYVDHMVLAGNRNDVSLARALEARKESQDVFFMDGFGEGMRHQRDNDLQLDQEFDRLRSKLDTTTNAFQQKVAENELLRKELDRVKQQLTRLGGVPGLLLTSQNSPMANLPTRSPPSSSGSLGLGSRGSSVGSSADFQHHVSQDTNPTSPRPSSTKTDLREEDMSFVSAAPNNKQPSQADDPARSPCSTYAYVASNPHTVGSPSSHGPSNLPLRPRLFAPLPTSSAHQPTVAPRSQADKPRARHPRTMKELKDLMDLAREQTSDGAAALSIVKSVCSRAHGTPRDSKTFMQKWILMNWKNPYTATTASSIQAADVKPNPRIDDPVEVWYEYLCAHPHSWPKGVRKDGIGRPIMSDLVANRAVARMRPTELAALRNDYIAHVTDMFAIPGKYKQLLEENKFVIASKISYEPFTGPVSSETVARHFAESGFMPADATNNFEPWAKHYKEC</sequence>
<feature type="compositionally biased region" description="Pro residues" evidence="1">
    <location>
        <begin position="1"/>
        <end position="12"/>
    </location>
</feature>
<reference evidence="2" key="1">
    <citation type="submission" date="2020-11" db="EMBL/GenBank/DDBJ databases">
        <authorList>
            <consortium name="DOE Joint Genome Institute"/>
            <person name="Ahrendt S."/>
            <person name="Riley R."/>
            <person name="Andreopoulos W."/>
            <person name="Labutti K."/>
            <person name="Pangilinan J."/>
            <person name="Ruiz-Duenas F.J."/>
            <person name="Barrasa J.M."/>
            <person name="Sanchez-Garcia M."/>
            <person name="Camarero S."/>
            <person name="Miyauchi S."/>
            <person name="Serrano A."/>
            <person name="Linde D."/>
            <person name="Babiker R."/>
            <person name="Drula E."/>
            <person name="Ayuso-Fernandez I."/>
            <person name="Pacheco R."/>
            <person name="Padilla G."/>
            <person name="Ferreira P."/>
            <person name="Barriuso J."/>
            <person name="Kellner H."/>
            <person name="Castanera R."/>
            <person name="Alfaro M."/>
            <person name="Ramirez L."/>
            <person name="Pisabarro A.G."/>
            <person name="Kuo A."/>
            <person name="Tritt A."/>
            <person name="Lipzen A."/>
            <person name="He G."/>
            <person name="Yan M."/>
            <person name="Ng V."/>
            <person name="Cullen D."/>
            <person name="Martin F."/>
            <person name="Rosso M.-N."/>
            <person name="Henrissat B."/>
            <person name="Hibbett D."/>
            <person name="Martinez A.T."/>
            <person name="Grigoriev I.V."/>
        </authorList>
    </citation>
    <scope>NUCLEOTIDE SEQUENCE</scope>
    <source>
        <strain evidence="2">MF-IS2</strain>
    </source>
</reference>
<comment type="caution">
    <text evidence="2">The sequence shown here is derived from an EMBL/GenBank/DDBJ whole genome shotgun (WGS) entry which is preliminary data.</text>
</comment>
<proteinExistence type="predicted"/>
<name>A0A9P5XMC6_9AGAR</name>
<feature type="region of interest" description="Disordered" evidence="1">
    <location>
        <begin position="173"/>
        <end position="322"/>
    </location>
</feature>
<dbReference type="EMBL" id="MU151061">
    <property type="protein sequence ID" value="KAF9453478.1"/>
    <property type="molecule type" value="Genomic_DNA"/>
</dbReference>
<dbReference type="OrthoDB" id="2953420at2759"/>
<feature type="compositionally biased region" description="Low complexity" evidence="1">
    <location>
        <begin position="288"/>
        <end position="299"/>
    </location>
</feature>
<evidence type="ECO:0000313" key="2">
    <source>
        <dbReference type="EMBL" id="KAF9453478.1"/>
    </source>
</evidence>
<feature type="compositionally biased region" description="Polar residues" evidence="1">
    <location>
        <begin position="273"/>
        <end position="285"/>
    </location>
</feature>
<dbReference type="Proteomes" id="UP000807342">
    <property type="component" value="Unassembled WGS sequence"/>
</dbReference>
<feature type="region of interest" description="Disordered" evidence="1">
    <location>
        <begin position="1"/>
        <end position="52"/>
    </location>
</feature>